<dbReference type="PANTHER" id="PTHR47992">
    <property type="entry name" value="PROTEIN PHOSPHATASE"/>
    <property type="match status" value="1"/>
</dbReference>
<evidence type="ECO:0000259" key="1">
    <source>
        <dbReference type="PROSITE" id="PS51746"/>
    </source>
</evidence>
<dbReference type="GO" id="GO:0004722">
    <property type="term" value="F:protein serine/threonine phosphatase activity"/>
    <property type="evidence" value="ECO:0007669"/>
    <property type="project" value="InterPro"/>
</dbReference>
<sequence length="259" mass="28367">MGLMDSTRQNNCNYAHISDVGCVRELNEDTLFVSDRLWLVADGMGGHACGEVASQLAAKTISSEFSKTGLLPQAIQTAHLKVVEAGEKGVGQSGMGTTVVALISLREGFEIAWVGDSRAYLWEIKKKRLTQLTEDHSLIVRLINSGLITREDAKQHPQRHMITQCLGSVEIKNVQVDTYQGRWQGNQQILLCSDGLTDDVEESEIVSVLKQSSSNDEKLAALVDLAKSKGGKDNISIILVESPVTGELSLWEKLKSIFK</sequence>
<dbReference type="PROSITE" id="PS51746">
    <property type="entry name" value="PPM_2"/>
    <property type="match status" value="1"/>
</dbReference>
<name>A0A545UC03_9GAMM</name>
<dbReference type="SMART" id="SM00332">
    <property type="entry name" value="PP2Cc"/>
    <property type="match status" value="1"/>
</dbReference>
<reference evidence="2 3" key="1">
    <citation type="submission" date="2019-07" db="EMBL/GenBank/DDBJ databases">
        <title>Draft genome for Aliikangiella sp. M105.</title>
        <authorList>
            <person name="Wang G."/>
        </authorList>
    </citation>
    <scope>NUCLEOTIDE SEQUENCE [LARGE SCALE GENOMIC DNA]</scope>
    <source>
        <strain evidence="2 3">M105</strain>
    </source>
</reference>
<accession>A0A545UC03</accession>
<dbReference type="AlphaFoldDB" id="A0A545UC03"/>
<dbReference type="OrthoDB" id="9801841at2"/>
<proteinExistence type="predicted"/>
<keyword evidence="3" id="KW-1185">Reference proteome</keyword>
<dbReference type="InterPro" id="IPR015655">
    <property type="entry name" value="PP2C"/>
</dbReference>
<feature type="domain" description="PPM-type phosphatase" evidence="1">
    <location>
        <begin position="14"/>
        <end position="242"/>
    </location>
</feature>
<comment type="caution">
    <text evidence="2">The sequence shown here is derived from an EMBL/GenBank/DDBJ whole genome shotgun (WGS) entry which is preliminary data.</text>
</comment>
<evidence type="ECO:0000313" key="2">
    <source>
        <dbReference type="EMBL" id="TQV86998.1"/>
    </source>
</evidence>
<dbReference type="SUPFAM" id="SSF81606">
    <property type="entry name" value="PP2C-like"/>
    <property type="match status" value="1"/>
</dbReference>
<dbReference type="Pfam" id="PF13672">
    <property type="entry name" value="PP2C_2"/>
    <property type="match status" value="1"/>
</dbReference>
<dbReference type="Gene3D" id="3.60.40.10">
    <property type="entry name" value="PPM-type phosphatase domain"/>
    <property type="match status" value="1"/>
</dbReference>
<gene>
    <name evidence="2" type="ORF">FLL46_14410</name>
</gene>
<dbReference type="Proteomes" id="UP000315439">
    <property type="component" value="Unassembled WGS sequence"/>
</dbReference>
<dbReference type="CDD" id="cd00143">
    <property type="entry name" value="PP2Cc"/>
    <property type="match status" value="1"/>
</dbReference>
<dbReference type="InterPro" id="IPR036457">
    <property type="entry name" value="PPM-type-like_dom_sf"/>
</dbReference>
<dbReference type="SMART" id="SM00331">
    <property type="entry name" value="PP2C_SIG"/>
    <property type="match status" value="1"/>
</dbReference>
<dbReference type="EMBL" id="VIKS01000009">
    <property type="protein sequence ID" value="TQV86998.1"/>
    <property type="molecule type" value="Genomic_DNA"/>
</dbReference>
<protein>
    <submittedName>
        <fullName evidence="2">Serine/threonine-protein phosphatase</fullName>
    </submittedName>
</protein>
<dbReference type="InterPro" id="IPR001932">
    <property type="entry name" value="PPM-type_phosphatase-like_dom"/>
</dbReference>
<evidence type="ECO:0000313" key="3">
    <source>
        <dbReference type="Proteomes" id="UP000315439"/>
    </source>
</evidence>
<organism evidence="2 3">
    <name type="scientific">Aliikangiella coralliicola</name>
    <dbReference type="NCBI Taxonomy" id="2592383"/>
    <lineage>
        <taxon>Bacteria</taxon>
        <taxon>Pseudomonadati</taxon>
        <taxon>Pseudomonadota</taxon>
        <taxon>Gammaproteobacteria</taxon>
        <taxon>Oceanospirillales</taxon>
        <taxon>Pleioneaceae</taxon>
        <taxon>Aliikangiella</taxon>
    </lineage>
</organism>